<dbReference type="SUPFAM" id="SSF55785">
    <property type="entry name" value="PYP-like sensor domain (PAS domain)"/>
    <property type="match status" value="1"/>
</dbReference>
<feature type="transmembrane region" description="Helical" evidence="17">
    <location>
        <begin position="112"/>
        <end position="138"/>
    </location>
</feature>
<feature type="domain" description="Response regulatory" evidence="19">
    <location>
        <begin position="676"/>
        <end position="793"/>
    </location>
</feature>
<evidence type="ECO:0000256" key="2">
    <source>
        <dbReference type="ARBA" id="ARBA00004651"/>
    </source>
</evidence>
<dbReference type="Pfam" id="PF00989">
    <property type="entry name" value="PAS"/>
    <property type="match status" value="1"/>
</dbReference>
<keyword evidence="5" id="KW-1003">Cell membrane</keyword>
<evidence type="ECO:0000256" key="13">
    <source>
        <dbReference type="ARBA" id="ARBA00023012"/>
    </source>
</evidence>
<feature type="transmembrane region" description="Helical" evidence="17">
    <location>
        <begin position="150"/>
        <end position="174"/>
    </location>
</feature>
<dbReference type="GO" id="GO:0006355">
    <property type="term" value="P:regulation of DNA-templated transcription"/>
    <property type="evidence" value="ECO:0007669"/>
    <property type="project" value="InterPro"/>
</dbReference>
<dbReference type="Gene3D" id="1.10.287.130">
    <property type="match status" value="1"/>
</dbReference>
<dbReference type="PROSITE" id="PS50112">
    <property type="entry name" value="PAS"/>
    <property type="match status" value="1"/>
</dbReference>
<dbReference type="PRINTS" id="PR00344">
    <property type="entry name" value="BCTRLSENSOR"/>
</dbReference>
<dbReference type="SUPFAM" id="SSF47384">
    <property type="entry name" value="Homodimeric domain of signal transducing histidine kinase"/>
    <property type="match status" value="1"/>
</dbReference>
<keyword evidence="14 17" id="KW-0472">Membrane</keyword>
<dbReference type="InterPro" id="IPR013767">
    <property type="entry name" value="PAS_fold"/>
</dbReference>
<evidence type="ECO:0000259" key="18">
    <source>
        <dbReference type="PROSITE" id="PS50109"/>
    </source>
</evidence>
<dbReference type="SMART" id="SM00388">
    <property type="entry name" value="HisKA"/>
    <property type="match status" value="1"/>
</dbReference>
<feature type="modified residue" description="4-aspartylphosphate" evidence="16">
    <location>
        <position position="725"/>
    </location>
</feature>
<keyword evidence="23" id="KW-1185">Reference proteome</keyword>
<dbReference type="FunFam" id="3.30.565.10:FF:000010">
    <property type="entry name" value="Sensor histidine kinase RcsC"/>
    <property type="match status" value="1"/>
</dbReference>
<dbReference type="Pfam" id="PF00512">
    <property type="entry name" value="HisKA"/>
    <property type="match status" value="1"/>
</dbReference>
<evidence type="ECO:0000256" key="15">
    <source>
        <dbReference type="ARBA" id="ARBA00074306"/>
    </source>
</evidence>
<dbReference type="InterPro" id="IPR035965">
    <property type="entry name" value="PAS-like_dom_sf"/>
</dbReference>
<dbReference type="PANTHER" id="PTHR43047">
    <property type="entry name" value="TWO-COMPONENT HISTIDINE PROTEIN KINASE"/>
    <property type="match status" value="1"/>
</dbReference>
<proteinExistence type="inferred from homology"/>
<keyword evidence="7" id="KW-0808">Transferase</keyword>
<dbReference type="InterPro" id="IPR005467">
    <property type="entry name" value="His_kinase_dom"/>
</dbReference>
<evidence type="ECO:0000313" key="22">
    <source>
        <dbReference type="EMBL" id="GIH97693.1"/>
    </source>
</evidence>
<evidence type="ECO:0000256" key="16">
    <source>
        <dbReference type="PROSITE-ProRule" id="PRU00169"/>
    </source>
</evidence>
<sequence>MLRRRAVYSGQIILLTVLYILAALAASALASVNTSISPIWLPSGLAVAAVVLYGYRVAPAVLIGALVFNASTGVPLWVAALIAAGNALEALVAAWLLNRAGFRRPVARLRDVLLLVGLAGLGASAVSAGIGVAALWAGGIVPAAGVTPSWVLWWFGDAIGVITLTPVLLSAWVHRHRRPTLSGGRVAEAVLLCLALPLATWPVLGAGRLTLVVPVLLWAAIRFRLPGASLASLFTSAVVIYAAARGVGPFVQPSLPVTLLITQSYTVVLIATSTLVAAIITEREQATAALHDQQERTRSIIATARDPFIGFDADGTVTDWNHAAETTFGWSTAEAVGRPLTELIIPAEVYAERFSSPDSCGDRMEITARHRDGRPLPVEITVWCVESAGRRHLNAFARDITQRKQFERDLATARDRALEASRLKSRFLATMSHEIRTPMNAVIGLAAVLLAGPLGHEQRRQLEGILSAGQALLAIINDILDLSKIEADQLVLEEGDVDLGGAVHDVVGLLSPTARDKGLILTGSCGPRVPARLRGDSVRIRQILLNLVDNAVKFTPDGSVTVRADLAGAAPDGRLEVRIEVTDTGIGIPAEVRERLFDPFVQADASTTRRYGGTGLGLAISRRLARAMGGDLLVSSRPGEGSTFACTLLLAPVEAAEPEPVAGGGDVPAVSARRSRLLLVEDNELNQMAALEVLNLLGYQADLATNGAEAVEMAEKTSYQAILMDCQMPVMDGYTATTLLRRQEGASRHTPIIALTAGAFAEDRRRCLAVGMDDFIAKPFDYDQLALTIARWVDSPGDRPSS</sequence>
<dbReference type="Gene3D" id="3.30.565.10">
    <property type="entry name" value="Histidine kinase-like ATPase, C-terminal domain"/>
    <property type="match status" value="1"/>
</dbReference>
<comment type="subcellular location">
    <subcellularLocation>
        <location evidence="2">Cell membrane</location>
        <topology evidence="2">Multi-pass membrane protein</topology>
    </subcellularLocation>
</comment>
<evidence type="ECO:0000256" key="8">
    <source>
        <dbReference type="ARBA" id="ARBA00022692"/>
    </source>
</evidence>
<dbReference type="InterPro" id="IPR011006">
    <property type="entry name" value="CheY-like_superfamily"/>
</dbReference>
<evidence type="ECO:0000256" key="6">
    <source>
        <dbReference type="ARBA" id="ARBA00022553"/>
    </source>
</evidence>
<comment type="similarity">
    <text evidence="3">In the N-terminal section; belongs to the phytochrome family.</text>
</comment>
<evidence type="ECO:0000256" key="9">
    <source>
        <dbReference type="ARBA" id="ARBA00022741"/>
    </source>
</evidence>
<feature type="domain" description="PAC" evidence="21">
    <location>
        <begin position="362"/>
        <end position="412"/>
    </location>
</feature>
<dbReference type="SUPFAM" id="SSF52172">
    <property type="entry name" value="CheY-like"/>
    <property type="match status" value="1"/>
</dbReference>
<name>A0A8J3SY78_9ACTN</name>
<evidence type="ECO:0000259" key="19">
    <source>
        <dbReference type="PROSITE" id="PS50110"/>
    </source>
</evidence>
<dbReference type="PROSITE" id="PS50109">
    <property type="entry name" value="HIS_KIN"/>
    <property type="match status" value="1"/>
</dbReference>
<dbReference type="CDD" id="cd00130">
    <property type="entry name" value="PAS"/>
    <property type="match status" value="1"/>
</dbReference>
<keyword evidence="6 16" id="KW-0597">Phosphoprotein</keyword>
<comment type="caution">
    <text evidence="22">The sequence shown here is derived from an EMBL/GenBank/DDBJ whole genome shotgun (WGS) entry which is preliminary data.</text>
</comment>
<dbReference type="InterPro" id="IPR004358">
    <property type="entry name" value="Sig_transdc_His_kin-like_C"/>
</dbReference>
<dbReference type="PANTHER" id="PTHR43047:SF64">
    <property type="entry name" value="HISTIDINE KINASE CONTAINING CHEY-HOMOLOGOUS RECEIVER DOMAIN AND PAS DOMAIN-RELATED"/>
    <property type="match status" value="1"/>
</dbReference>
<evidence type="ECO:0000256" key="7">
    <source>
        <dbReference type="ARBA" id="ARBA00022679"/>
    </source>
</evidence>
<dbReference type="SMART" id="SM00448">
    <property type="entry name" value="REC"/>
    <property type="match status" value="1"/>
</dbReference>
<dbReference type="PROSITE" id="PS50110">
    <property type="entry name" value="RESPONSE_REGULATORY"/>
    <property type="match status" value="1"/>
</dbReference>
<dbReference type="InterPro" id="IPR036890">
    <property type="entry name" value="HATPase_C_sf"/>
</dbReference>
<evidence type="ECO:0000256" key="4">
    <source>
        <dbReference type="ARBA" id="ARBA00012438"/>
    </source>
</evidence>
<dbReference type="GO" id="GO:0000155">
    <property type="term" value="F:phosphorelay sensor kinase activity"/>
    <property type="evidence" value="ECO:0007669"/>
    <property type="project" value="InterPro"/>
</dbReference>
<dbReference type="CDD" id="cd17546">
    <property type="entry name" value="REC_hyHK_CKI1_RcsC-like"/>
    <property type="match status" value="1"/>
</dbReference>
<dbReference type="EMBL" id="BOOJ01000095">
    <property type="protein sequence ID" value="GIH97693.1"/>
    <property type="molecule type" value="Genomic_DNA"/>
</dbReference>
<accession>A0A8J3SY78</accession>
<dbReference type="Pfam" id="PF02518">
    <property type="entry name" value="HATPase_c"/>
    <property type="match status" value="1"/>
</dbReference>
<dbReference type="InterPro" id="IPR007895">
    <property type="entry name" value="MASE1"/>
</dbReference>
<evidence type="ECO:0000256" key="1">
    <source>
        <dbReference type="ARBA" id="ARBA00000085"/>
    </source>
</evidence>
<keyword evidence="9" id="KW-0547">Nucleotide-binding</keyword>
<dbReference type="NCBIfam" id="TIGR00229">
    <property type="entry name" value="sensory_box"/>
    <property type="match status" value="1"/>
</dbReference>
<keyword evidence="10" id="KW-0418">Kinase</keyword>
<feature type="transmembrane region" description="Helical" evidence="17">
    <location>
        <begin position="224"/>
        <end position="244"/>
    </location>
</feature>
<keyword evidence="8 17" id="KW-0812">Transmembrane</keyword>
<dbReference type="InterPro" id="IPR003661">
    <property type="entry name" value="HisK_dim/P_dom"/>
</dbReference>
<dbReference type="CDD" id="cd16922">
    <property type="entry name" value="HATPase_EvgS-ArcB-TorS-like"/>
    <property type="match status" value="1"/>
</dbReference>
<feature type="transmembrane region" description="Helical" evidence="17">
    <location>
        <begin position="74"/>
        <end position="97"/>
    </location>
</feature>
<feature type="transmembrane region" description="Helical" evidence="17">
    <location>
        <begin position="44"/>
        <end position="68"/>
    </location>
</feature>
<keyword evidence="11" id="KW-0067">ATP-binding</keyword>
<dbReference type="InterPro" id="IPR000700">
    <property type="entry name" value="PAS-assoc_C"/>
</dbReference>
<feature type="transmembrane region" description="Helical" evidence="17">
    <location>
        <begin position="256"/>
        <end position="280"/>
    </location>
</feature>
<dbReference type="Pfam" id="PF05231">
    <property type="entry name" value="MASE1"/>
    <property type="match status" value="1"/>
</dbReference>
<feature type="transmembrane region" description="Helical" evidence="17">
    <location>
        <begin position="12"/>
        <end position="32"/>
    </location>
</feature>
<feature type="transmembrane region" description="Helical" evidence="17">
    <location>
        <begin position="186"/>
        <end position="204"/>
    </location>
</feature>
<reference evidence="22 23" key="1">
    <citation type="submission" date="2021-01" db="EMBL/GenBank/DDBJ databases">
        <title>Whole genome shotgun sequence of Planobispora siamensis NBRC 107568.</title>
        <authorList>
            <person name="Komaki H."/>
            <person name="Tamura T."/>
        </authorList>
    </citation>
    <scope>NUCLEOTIDE SEQUENCE [LARGE SCALE GENOMIC DNA]</scope>
    <source>
        <strain evidence="22 23">NBRC 107568</strain>
    </source>
</reference>
<dbReference type="SMART" id="SM00387">
    <property type="entry name" value="HATPase_c"/>
    <property type="match status" value="1"/>
</dbReference>
<dbReference type="InterPro" id="IPR001789">
    <property type="entry name" value="Sig_transdc_resp-reg_receiver"/>
</dbReference>
<dbReference type="RefSeq" id="WP_204069682.1">
    <property type="nucleotide sequence ID" value="NZ_BOOJ01000095.1"/>
</dbReference>
<dbReference type="InterPro" id="IPR003594">
    <property type="entry name" value="HATPase_dom"/>
</dbReference>
<evidence type="ECO:0000256" key="11">
    <source>
        <dbReference type="ARBA" id="ARBA00022840"/>
    </source>
</evidence>
<dbReference type="InterPro" id="IPR000014">
    <property type="entry name" value="PAS"/>
</dbReference>
<gene>
    <name evidence="22" type="ORF">Psi01_83230</name>
</gene>
<dbReference type="FunFam" id="1.10.287.130:FF:000004">
    <property type="entry name" value="Ethylene receptor 1"/>
    <property type="match status" value="1"/>
</dbReference>
<comment type="catalytic activity">
    <reaction evidence="1">
        <text>ATP + protein L-histidine = ADP + protein N-phospho-L-histidine.</text>
        <dbReference type="EC" id="2.7.13.3"/>
    </reaction>
</comment>
<dbReference type="SUPFAM" id="SSF55874">
    <property type="entry name" value="ATPase domain of HSP90 chaperone/DNA topoisomerase II/histidine kinase"/>
    <property type="match status" value="1"/>
</dbReference>
<feature type="domain" description="Histidine kinase" evidence="18">
    <location>
        <begin position="430"/>
        <end position="652"/>
    </location>
</feature>
<evidence type="ECO:0000256" key="17">
    <source>
        <dbReference type="SAM" id="Phobius"/>
    </source>
</evidence>
<evidence type="ECO:0000259" key="21">
    <source>
        <dbReference type="PROSITE" id="PS50113"/>
    </source>
</evidence>
<evidence type="ECO:0000256" key="5">
    <source>
        <dbReference type="ARBA" id="ARBA00022475"/>
    </source>
</evidence>
<evidence type="ECO:0000256" key="3">
    <source>
        <dbReference type="ARBA" id="ARBA00006402"/>
    </source>
</evidence>
<evidence type="ECO:0000259" key="20">
    <source>
        <dbReference type="PROSITE" id="PS50112"/>
    </source>
</evidence>
<dbReference type="CDD" id="cd00082">
    <property type="entry name" value="HisKA"/>
    <property type="match status" value="1"/>
</dbReference>
<protein>
    <recommendedName>
        <fullName evidence="15">Circadian input-output histidine kinase CikA</fullName>
        <ecNumber evidence="4">2.7.13.3</ecNumber>
    </recommendedName>
</protein>
<dbReference type="Gene3D" id="3.30.450.20">
    <property type="entry name" value="PAS domain"/>
    <property type="match status" value="1"/>
</dbReference>
<dbReference type="Proteomes" id="UP000619788">
    <property type="component" value="Unassembled WGS sequence"/>
</dbReference>
<dbReference type="GO" id="GO:0005886">
    <property type="term" value="C:plasma membrane"/>
    <property type="evidence" value="ECO:0007669"/>
    <property type="project" value="UniProtKB-SubCell"/>
</dbReference>
<evidence type="ECO:0000256" key="12">
    <source>
        <dbReference type="ARBA" id="ARBA00022989"/>
    </source>
</evidence>
<dbReference type="InterPro" id="IPR036097">
    <property type="entry name" value="HisK_dim/P_sf"/>
</dbReference>
<dbReference type="AlphaFoldDB" id="A0A8J3SY78"/>
<dbReference type="GO" id="GO:0005524">
    <property type="term" value="F:ATP binding"/>
    <property type="evidence" value="ECO:0007669"/>
    <property type="project" value="UniProtKB-KW"/>
</dbReference>
<dbReference type="Pfam" id="PF00072">
    <property type="entry name" value="Response_reg"/>
    <property type="match status" value="1"/>
</dbReference>
<dbReference type="PROSITE" id="PS50113">
    <property type="entry name" value="PAC"/>
    <property type="match status" value="1"/>
</dbReference>
<dbReference type="SMART" id="SM00091">
    <property type="entry name" value="PAS"/>
    <property type="match status" value="1"/>
</dbReference>
<evidence type="ECO:0000256" key="10">
    <source>
        <dbReference type="ARBA" id="ARBA00022777"/>
    </source>
</evidence>
<keyword evidence="13" id="KW-0902">Two-component regulatory system</keyword>
<evidence type="ECO:0000256" key="14">
    <source>
        <dbReference type="ARBA" id="ARBA00023136"/>
    </source>
</evidence>
<dbReference type="EC" id="2.7.13.3" evidence="4"/>
<keyword evidence="12 17" id="KW-1133">Transmembrane helix</keyword>
<organism evidence="22 23">
    <name type="scientific">Planobispora siamensis</name>
    <dbReference type="NCBI Taxonomy" id="936338"/>
    <lineage>
        <taxon>Bacteria</taxon>
        <taxon>Bacillati</taxon>
        <taxon>Actinomycetota</taxon>
        <taxon>Actinomycetes</taxon>
        <taxon>Streptosporangiales</taxon>
        <taxon>Streptosporangiaceae</taxon>
        <taxon>Planobispora</taxon>
    </lineage>
</organism>
<dbReference type="Gene3D" id="3.40.50.2300">
    <property type="match status" value="1"/>
</dbReference>
<evidence type="ECO:0000313" key="23">
    <source>
        <dbReference type="Proteomes" id="UP000619788"/>
    </source>
</evidence>
<feature type="domain" description="PAS" evidence="20">
    <location>
        <begin position="293"/>
        <end position="346"/>
    </location>
</feature>